<dbReference type="RefSeq" id="XP_022142678.1">
    <property type="nucleotide sequence ID" value="XM_022286986.1"/>
</dbReference>
<dbReference type="Pfam" id="PF16845">
    <property type="entry name" value="SQAPI"/>
    <property type="match status" value="1"/>
</dbReference>
<keyword evidence="1" id="KW-0646">Protease inhibitor</keyword>
<keyword evidence="2" id="KW-0789">Thiol protease inhibitor</keyword>
<dbReference type="KEGG" id="mcha:111012734"/>
<proteinExistence type="predicted"/>
<dbReference type="AlphaFoldDB" id="A0A6J1CNV2"/>
<keyword evidence="5" id="KW-1185">Reference proteome</keyword>
<dbReference type="SUPFAM" id="SSF54403">
    <property type="entry name" value="Cystatin/monellin"/>
    <property type="match status" value="1"/>
</dbReference>
<evidence type="ECO:0000256" key="1">
    <source>
        <dbReference type="ARBA" id="ARBA00022690"/>
    </source>
</evidence>
<evidence type="ECO:0000259" key="4">
    <source>
        <dbReference type="Pfam" id="PF16845"/>
    </source>
</evidence>
<gene>
    <name evidence="6" type="primary">LOC111012734</name>
</gene>
<evidence type="ECO:0000313" key="5">
    <source>
        <dbReference type="Proteomes" id="UP000504603"/>
    </source>
</evidence>
<feature type="chain" id="PRO_5027122786" evidence="3">
    <location>
        <begin position="21"/>
        <end position="135"/>
    </location>
</feature>
<reference evidence="6" key="1">
    <citation type="submission" date="2025-08" db="UniProtKB">
        <authorList>
            <consortium name="RefSeq"/>
        </authorList>
    </citation>
    <scope>IDENTIFICATION</scope>
    <source>
        <strain evidence="6">OHB3-1</strain>
    </source>
</reference>
<evidence type="ECO:0000256" key="2">
    <source>
        <dbReference type="ARBA" id="ARBA00022704"/>
    </source>
</evidence>
<dbReference type="InterPro" id="IPR046350">
    <property type="entry name" value="Cystatin_sf"/>
</dbReference>
<dbReference type="PANTHER" id="PTHR47364:SF2">
    <property type="entry name" value="CYSTEINE PROTEINASE INHIBITOR 5"/>
    <property type="match status" value="1"/>
</dbReference>
<dbReference type="PANTHER" id="PTHR47364">
    <property type="entry name" value="CYSTEINE PROTEINASE INHIBITOR 5"/>
    <property type="match status" value="1"/>
</dbReference>
<dbReference type="InterPro" id="IPR000010">
    <property type="entry name" value="Cystatin_dom"/>
</dbReference>
<feature type="domain" description="Cystatin" evidence="4">
    <location>
        <begin position="35"/>
        <end position="98"/>
    </location>
</feature>
<dbReference type="Gene3D" id="3.10.450.10">
    <property type="match status" value="1"/>
</dbReference>
<evidence type="ECO:0000256" key="3">
    <source>
        <dbReference type="SAM" id="SignalP"/>
    </source>
</evidence>
<name>A0A6J1CNV2_MOMCH</name>
<dbReference type="GO" id="GO:0004869">
    <property type="term" value="F:cysteine-type endopeptidase inhibitor activity"/>
    <property type="evidence" value="ECO:0007669"/>
    <property type="project" value="UniProtKB-KW"/>
</dbReference>
<dbReference type="GeneID" id="111012734"/>
<accession>A0A6J1CNV2</accession>
<protein>
    <submittedName>
        <fullName evidence="6">Cystatin-1-like</fullName>
    </submittedName>
</protein>
<evidence type="ECO:0000313" key="6">
    <source>
        <dbReference type="RefSeq" id="XP_022142678.1"/>
    </source>
</evidence>
<keyword evidence="3" id="KW-0732">Signal</keyword>
<organism evidence="5 6">
    <name type="scientific">Momordica charantia</name>
    <name type="common">Bitter gourd</name>
    <name type="synonym">Balsam pear</name>
    <dbReference type="NCBI Taxonomy" id="3673"/>
    <lineage>
        <taxon>Eukaryota</taxon>
        <taxon>Viridiplantae</taxon>
        <taxon>Streptophyta</taxon>
        <taxon>Embryophyta</taxon>
        <taxon>Tracheophyta</taxon>
        <taxon>Spermatophyta</taxon>
        <taxon>Magnoliopsida</taxon>
        <taxon>eudicotyledons</taxon>
        <taxon>Gunneridae</taxon>
        <taxon>Pentapetalae</taxon>
        <taxon>rosids</taxon>
        <taxon>fabids</taxon>
        <taxon>Cucurbitales</taxon>
        <taxon>Cucurbitaceae</taxon>
        <taxon>Momordiceae</taxon>
        <taxon>Momordica</taxon>
    </lineage>
</organism>
<dbReference type="Proteomes" id="UP000504603">
    <property type="component" value="Unplaced"/>
</dbReference>
<feature type="signal peptide" evidence="3">
    <location>
        <begin position="1"/>
        <end position="20"/>
    </location>
</feature>
<sequence>MGKSVLWLASLLLLVVAASGVEEQLSEPGGLKPVDISDPKYQSLAKITVEIHNWQVGSNLQFLELVCGWSRIVRGINYQFCLRLIDKDNNNAVFHYKIDVTLDPSANIFINDFHLVPIDLECCFARANGKAKAKA</sequence>